<evidence type="ECO:0000313" key="9">
    <source>
        <dbReference type="EMBL" id="QKG04185.1"/>
    </source>
</evidence>
<evidence type="ECO:0000313" key="8">
    <source>
        <dbReference type="EMBL" id="AIW00969.1"/>
    </source>
</evidence>
<evidence type="ECO:0000256" key="7">
    <source>
        <dbReference type="SAM" id="Phobius"/>
    </source>
</evidence>
<reference evidence="9" key="2">
    <citation type="journal article" date="2020" name="Mitochondrial DNA Part B Resour">
        <title>The complete chloroplast genome of Araucaria cunninghamii (Araucariaceae).</title>
        <authorList>
            <person name="Ping J."/>
            <person name="Luo X."/>
            <person name="Zhu M."/>
            <person name="Zhang R."/>
            <person name="Qian C."/>
            <person name="Su Y."/>
            <person name="Wang T."/>
        </authorList>
    </citation>
    <scope>NUCLEOTIDE SEQUENCE</scope>
</reference>
<reference evidence="8" key="1">
    <citation type="journal article" date="2014" name="PLoS ONE">
        <title>Evolutionary Diversification of New Caledonian Araucaria.</title>
        <authorList>
            <person name="Kranitz M.L."/>
            <person name="Biffin E."/>
            <person name="Clark A."/>
            <person name="Hollingsworth M.L."/>
            <person name="Ruhsam M."/>
            <person name="Gardner M.F."/>
            <person name="Thomas P."/>
            <person name="Mill R.R."/>
            <person name="Ennos R.A."/>
            <person name="Gaudeul M."/>
            <person name="Lowe A.J."/>
            <person name="Hollingsworth P.M."/>
        </authorList>
    </citation>
    <scope>NUCLEOTIDE SEQUENCE</scope>
</reference>
<accession>A0A0A0RIL9</accession>
<dbReference type="InterPro" id="IPR037279">
    <property type="entry name" value="PSI_PsaM_sf"/>
</dbReference>
<gene>
    <name evidence="8" type="primary">psaM</name>
</gene>
<dbReference type="EMBL" id="KM459774">
    <property type="protein sequence ID" value="AIW00970.1"/>
    <property type="molecule type" value="Genomic_DNA"/>
</dbReference>
<keyword evidence="5" id="KW-0793">Thylakoid</keyword>
<protein>
    <submittedName>
        <fullName evidence="9">Photosystem I protein M</fullName>
    </submittedName>
    <submittedName>
        <fullName evidence="8">Photosystem I reaction center subunit XII</fullName>
    </submittedName>
</protein>
<dbReference type="GO" id="GO:0009522">
    <property type="term" value="C:photosystem I"/>
    <property type="evidence" value="ECO:0007669"/>
    <property type="project" value="UniProtKB-KW"/>
</dbReference>
<keyword evidence="6 7" id="KW-0472">Membrane</keyword>
<sequence>MISDGQIGIALVAAFITILLGFRLGKALY</sequence>
<evidence type="ECO:0000256" key="2">
    <source>
        <dbReference type="ARBA" id="ARBA00022692"/>
    </source>
</evidence>
<evidence type="ECO:0000256" key="6">
    <source>
        <dbReference type="ARBA" id="ARBA00023136"/>
    </source>
</evidence>
<dbReference type="NCBIfam" id="TIGR03053">
    <property type="entry name" value="PS_I_psaM"/>
    <property type="match status" value="1"/>
</dbReference>
<keyword evidence="4 7" id="KW-1133">Transmembrane helix</keyword>
<organism evidence="8">
    <name type="scientific">Araucaria cunninghamii</name>
    <name type="common">Hoop pine</name>
    <name type="synonym">Moreton Bay pine</name>
    <dbReference type="NCBI Taxonomy" id="56994"/>
    <lineage>
        <taxon>Eukaryota</taxon>
        <taxon>Viridiplantae</taxon>
        <taxon>Streptophyta</taxon>
        <taxon>Embryophyta</taxon>
        <taxon>Tracheophyta</taxon>
        <taxon>Spermatophyta</taxon>
        <taxon>Pinopsida</taxon>
        <taxon>Pinidae</taxon>
        <taxon>Conifers II</taxon>
        <taxon>Araucariales</taxon>
        <taxon>Araucariaceae</taxon>
        <taxon>Araucaria</taxon>
    </lineage>
</organism>
<feature type="transmembrane region" description="Helical" evidence="7">
    <location>
        <begin position="6"/>
        <end position="25"/>
    </location>
</feature>
<keyword evidence="2 7" id="KW-0812">Transmembrane</keyword>
<dbReference type="GeneID" id="58899617"/>
<dbReference type="EMBL" id="MT227812">
    <property type="protein sequence ID" value="QKG04185.1"/>
    <property type="molecule type" value="Genomic_DNA"/>
</dbReference>
<dbReference type="RefSeq" id="YP_009917247.1">
    <property type="nucleotide sequence ID" value="NC_050253.1"/>
</dbReference>
<keyword evidence="8" id="KW-0150">Chloroplast</keyword>
<geneLocation type="chloroplast" evidence="8"/>
<dbReference type="SUPFAM" id="SSF81548">
    <property type="entry name" value="Subunit XII of photosystem I reaction centre, PsaM"/>
    <property type="match status" value="1"/>
</dbReference>
<proteinExistence type="predicted"/>
<dbReference type="GO" id="GO:0015979">
    <property type="term" value="P:photosynthesis"/>
    <property type="evidence" value="ECO:0007669"/>
    <property type="project" value="UniProtKB-KW"/>
</dbReference>
<evidence type="ECO:0000256" key="5">
    <source>
        <dbReference type="ARBA" id="ARBA00023078"/>
    </source>
</evidence>
<name>A0A0A0RIL9_ARACU</name>
<dbReference type="InterPro" id="IPR010010">
    <property type="entry name" value="PSI_PsaM"/>
</dbReference>
<dbReference type="EMBL" id="KM459773">
    <property type="protein sequence ID" value="AIW00969.1"/>
    <property type="molecule type" value="Genomic_DNA"/>
</dbReference>
<evidence type="ECO:0000256" key="4">
    <source>
        <dbReference type="ARBA" id="ARBA00022989"/>
    </source>
</evidence>
<keyword evidence="8" id="KW-0934">Plastid</keyword>
<evidence type="ECO:0000256" key="3">
    <source>
        <dbReference type="ARBA" id="ARBA00022836"/>
    </source>
</evidence>
<dbReference type="Pfam" id="PF07465">
    <property type="entry name" value="PsaM"/>
    <property type="match status" value="1"/>
</dbReference>
<keyword evidence="1" id="KW-0602">Photosynthesis</keyword>
<keyword evidence="3" id="KW-0603">Photosystem I</keyword>
<dbReference type="AlphaFoldDB" id="A0A0A0RIL9"/>
<evidence type="ECO:0000256" key="1">
    <source>
        <dbReference type="ARBA" id="ARBA00022531"/>
    </source>
</evidence>